<evidence type="ECO:0000313" key="2">
    <source>
        <dbReference type="Proteomes" id="UP000696931"/>
    </source>
</evidence>
<accession>A0A933SEV4</accession>
<protein>
    <submittedName>
        <fullName evidence="1">GIY-YIG nuclease family protein</fullName>
    </submittedName>
</protein>
<dbReference type="AlphaFoldDB" id="A0A933SEV4"/>
<evidence type="ECO:0000313" key="1">
    <source>
        <dbReference type="EMBL" id="MBI5168699.1"/>
    </source>
</evidence>
<dbReference type="CDD" id="cd10451">
    <property type="entry name" value="GIY-YIG_LuxR_like"/>
    <property type="match status" value="1"/>
</dbReference>
<gene>
    <name evidence="1" type="ORF">HZA61_04340</name>
</gene>
<name>A0A933SEV4_UNCEI</name>
<dbReference type="Gene3D" id="3.40.1440.10">
    <property type="entry name" value="GIY-YIG endonuclease"/>
    <property type="match status" value="1"/>
</dbReference>
<dbReference type="EMBL" id="JACRIW010000032">
    <property type="protein sequence ID" value="MBI5168699.1"/>
    <property type="molecule type" value="Genomic_DNA"/>
</dbReference>
<organism evidence="1 2">
    <name type="scientific">Eiseniibacteriota bacterium</name>
    <dbReference type="NCBI Taxonomy" id="2212470"/>
    <lineage>
        <taxon>Bacteria</taxon>
        <taxon>Candidatus Eiseniibacteriota</taxon>
    </lineage>
</organism>
<proteinExistence type="predicted"/>
<sequence length="127" mass="14543">MSDPRGADRKALTRAYVESERPMGVFRISHKDTGRWFLGVALDVPAMLNRQRFQLDMGSHPNASLQRDWRQFGAEGFAFETLDLLTPAKPPVRDPLAELRTLEGLWRERLRQLYGPGYQRTEKSSGP</sequence>
<dbReference type="InterPro" id="IPR035901">
    <property type="entry name" value="GIY-YIG_endonuc_sf"/>
</dbReference>
<reference evidence="1" key="1">
    <citation type="submission" date="2020-07" db="EMBL/GenBank/DDBJ databases">
        <title>Huge and variable diversity of episymbiotic CPR bacteria and DPANN archaea in groundwater ecosystems.</title>
        <authorList>
            <person name="He C.Y."/>
            <person name="Keren R."/>
            <person name="Whittaker M."/>
            <person name="Farag I.F."/>
            <person name="Doudna J."/>
            <person name="Cate J.H.D."/>
            <person name="Banfield J.F."/>
        </authorList>
    </citation>
    <scope>NUCLEOTIDE SEQUENCE</scope>
    <source>
        <strain evidence="1">NC_groundwater_1813_Pr3_B-0.1um_71_17</strain>
    </source>
</reference>
<comment type="caution">
    <text evidence="1">The sequence shown here is derived from an EMBL/GenBank/DDBJ whole genome shotgun (WGS) entry which is preliminary data.</text>
</comment>
<dbReference type="Proteomes" id="UP000696931">
    <property type="component" value="Unassembled WGS sequence"/>
</dbReference>